<proteinExistence type="predicted"/>
<reference evidence="4" key="1">
    <citation type="submission" date="2023-01" db="EMBL/GenBank/DDBJ databases">
        <title>Metagenome sequencing of chrysophaentin producing Chrysophaeum taylorii.</title>
        <authorList>
            <person name="Davison J."/>
            <person name="Bewley C."/>
        </authorList>
    </citation>
    <scope>NUCLEOTIDE SEQUENCE</scope>
    <source>
        <strain evidence="4">NIES-1699</strain>
    </source>
</reference>
<dbReference type="SMART" id="SM00165">
    <property type="entry name" value="UBA"/>
    <property type="match status" value="1"/>
</dbReference>
<dbReference type="InterPro" id="IPR000626">
    <property type="entry name" value="Ubiquitin-like_dom"/>
</dbReference>
<dbReference type="SUPFAM" id="SSF54236">
    <property type="entry name" value="Ubiquitin-like"/>
    <property type="match status" value="1"/>
</dbReference>
<dbReference type="GO" id="GO:0005829">
    <property type="term" value="C:cytosol"/>
    <property type="evidence" value="ECO:0007669"/>
    <property type="project" value="TreeGrafter"/>
</dbReference>
<dbReference type="InterPro" id="IPR015496">
    <property type="entry name" value="Ubiquilin"/>
</dbReference>
<dbReference type="Pfam" id="PF00627">
    <property type="entry name" value="UBA"/>
    <property type="match status" value="1"/>
</dbReference>
<dbReference type="InterPro" id="IPR019956">
    <property type="entry name" value="Ubiquitin_dom"/>
</dbReference>
<name>A0AAD7XL45_9STRA</name>
<feature type="region of interest" description="Disordered" evidence="1">
    <location>
        <begin position="236"/>
        <end position="295"/>
    </location>
</feature>
<evidence type="ECO:0000313" key="4">
    <source>
        <dbReference type="EMBL" id="KAJ8603833.1"/>
    </source>
</evidence>
<dbReference type="SMART" id="SM00727">
    <property type="entry name" value="STI1"/>
    <property type="match status" value="2"/>
</dbReference>
<dbReference type="GO" id="GO:0031593">
    <property type="term" value="F:polyubiquitin modification-dependent protein binding"/>
    <property type="evidence" value="ECO:0007669"/>
    <property type="project" value="TreeGrafter"/>
</dbReference>
<dbReference type="PROSITE" id="PS50053">
    <property type="entry name" value="UBIQUITIN_2"/>
    <property type="match status" value="1"/>
</dbReference>
<dbReference type="EMBL" id="JAQMWT010000344">
    <property type="protein sequence ID" value="KAJ8603833.1"/>
    <property type="molecule type" value="Genomic_DNA"/>
</dbReference>
<dbReference type="Pfam" id="PF00240">
    <property type="entry name" value="ubiquitin"/>
    <property type="match status" value="1"/>
</dbReference>
<dbReference type="InterPro" id="IPR029071">
    <property type="entry name" value="Ubiquitin-like_domsf"/>
</dbReference>
<keyword evidence="5" id="KW-1185">Reference proteome</keyword>
<feature type="domain" description="UBA" evidence="2">
    <location>
        <begin position="379"/>
        <end position="420"/>
    </location>
</feature>
<dbReference type="Gene3D" id="1.10.260.100">
    <property type="match status" value="1"/>
</dbReference>
<dbReference type="FunFam" id="1.10.260.100:FF:000001">
    <property type="entry name" value="Ubiquilin 1"/>
    <property type="match status" value="1"/>
</dbReference>
<dbReference type="SMART" id="SM00213">
    <property type="entry name" value="UBQ"/>
    <property type="match status" value="1"/>
</dbReference>
<dbReference type="PANTHER" id="PTHR10677:SF3">
    <property type="entry name" value="FI07626P-RELATED"/>
    <property type="match status" value="1"/>
</dbReference>
<dbReference type="AlphaFoldDB" id="A0AAD7XL45"/>
<dbReference type="InterPro" id="IPR015940">
    <property type="entry name" value="UBA"/>
</dbReference>
<dbReference type="InterPro" id="IPR009060">
    <property type="entry name" value="UBA-like_sf"/>
</dbReference>
<dbReference type="GO" id="GO:0006511">
    <property type="term" value="P:ubiquitin-dependent protein catabolic process"/>
    <property type="evidence" value="ECO:0007669"/>
    <property type="project" value="TreeGrafter"/>
</dbReference>
<evidence type="ECO:0000256" key="1">
    <source>
        <dbReference type="SAM" id="MobiDB-lite"/>
    </source>
</evidence>
<evidence type="ECO:0000259" key="2">
    <source>
        <dbReference type="PROSITE" id="PS50030"/>
    </source>
</evidence>
<dbReference type="Pfam" id="PF23195">
    <property type="entry name" value="UBQLN1"/>
    <property type="match status" value="1"/>
</dbReference>
<accession>A0AAD7XL45</accession>
<evidence type="ECO:0008006" key="6">
    <source>
        <dbReference type="Google" id="ProtNLM"/>
    </source>
</evidence>
<dbReference type="PANTHER" id="PTHR10677">
    <property type="entry name" value="UBIQUILIN"/>
    <property type="match status" value="1"/>
</dbReference>
<sequence length="421" mass="44332">MADEEIELRIRTSTGKTFSTTVRPSATVREFKEQIAPLAEVSADDQRLIYRGRALKDELPLSHYNVEAQNTVHLVRNVRANSSAPPTTSAAPAQPADPLAGLGGLGGLGGFGGAGGAGDDPMMEMQRRLMADPEAAMSLLNSPLTQSILNNPDAMRSIVEANPRVRRVLEANPQLRHALSDPNLLREAMEVARSPARLREAMRHQDLALSQLENHPEGFNALRRMYEDVHEPLLDGIDEMATPPDAPQHRRPSGDAPSGALPNPWARPTPGASNGGAGLPGLPPGFPGGGLPRDLASPALDPAMLAQLLSRLDPAAGSRPFAQAPAAAPSVPFVLPPNPWAHLAGNVPIIVVDDDPVAEAPASGDVPAPAPPPPGEGASNNQAQLAKLQEMGFVDREANEQALILAGGDISAAINWLLSNR</sequence>
<protein>
    <recommendedName>
        <fullName evidence="6">Ubiquilin</fullName>
    </recommendedName>
</protein>
<dbReference type="Gene3D" id="3.10.20.90">
    <property type="entry name" value="Phosphatidylinositol 3-kinase Catalytic Subunit, Chain A, domain 1"/>
    <property type="match status" value="1"/>
</dbReference>
<evidence type="ECO:0000259" key="3">
    <source>
        <dbReference type="PROSITE" id="PS50053"/>
    </source>
</evidence>
<dbReference type="Gene3D" id="1.10.8.10">
    <property type="entry name" value="DNA helicase RuvA subunit, C-terminal domain"/>
    <property type="match status" value="1"/>
</dbReference>
<feature type="region of interest" description="Disordered" evidence="1">
    <location>
        <begin position="358"/>
        <end position="380"/>
    </location>
</feature>
<dbReference type="Proteomes" id="UP001230188">
    <property type="component" value="Unassembled WGS sequence"/>
</dbReference>
<feature type="domain" description="Ubiquitin-like" evidence="3">
    <location>
        <begin position="6"/>
        <end position="81"/>
    </location>
</feature>
<dbReference type="SUPFAM" id="SSF46934">
    <property type="entry name" value="UBA-like"/>
    <property type="match status" value="1"/>
</dbReference>
<gene>
    <name evidence="4" type="ORF">CTAYLR_000267</name>
</gene>
<dbReference type="PROSITE" id="PS50030">
    <property type="entry name" value="UBA"/>
    <property type="match status" value="1"/>
</dbReference>
<organism evidence="4 5">
    <name type="scientific">Chrysophaeum taylorii</name>
    <dbReference type="NCBI Taxonomy" id="2483200"/>
    <lineage>
        <taxon>Eukaryota</taxon>
        <taxon>Sar</taxon>
        <taxon>Stramenopiles</taxon>
        <taxon>Ochrophyta</taxon>
        <taxon>Pelagophyceae</taxon>
        <taxon>Pelagomonadales</taxon>
        <taxon>Pelagomonadaceae</taxon>
        <taxon>Chrysophaeum</taxon>
    </lineage>
</organism>
<dbReference type="PRINTS" id="PR00348">
    <property type="entry name" value="UBIQUITIN"/>
</dbReference>
<feature type="compositionally biased region" description="Low complexity" evidence="1">
    <location>
        <begin position="358"/>
        <end position="367"/>
    </location>
</feature>
<comment type="caution">
    <text evidence="4">The sequence shown here is derived from an EMBL/GenBank/DDBJ whole genome shotgun (WGS) entry which is preliminary data.</text>
</comment>
<dbReference type="InterPro" id="IPR006636">
    <property type="entry name" value="STI1_HS-bd"/>
</dbReference>
<evidence type="ECO:0000313" key="5">
    <source>
        <dbReference type="Proteomes" id="UP001230188"/>
    </source>
</evidence>